<sequence>MKAYKGFNNKLQCTPSGKVFQYEIGKSYEEPKADLCRSGFHACEAPLDVFGYYPPSDSKYCEVELDEVSEKTDGDSKRCGKKIKIGVEIGTKGIIDAGVKFILEKVDWNNAKESNTGCQSAATNTGDWSAATNTG</sequence>
<reference evidence="3 4" key="1">
    <citation type="submission" date="2022-11" db="EMBL/GenBank/DDBJ databases">
        <authorList>
            <person name="Caiyu Z."/>
        </authorList>
    </citation>
    <scope>NUCLEOTIDE SEQUENCE [LARGE SCALE GENOMIC DNA]</scope>
    <source>
        <strain evidence="3 4">YR-4</strain>
    </source>
</reference>
<protein>
    <recommendedName>
        <fullName evidence="2">DUF7666 domain-containing protein</fullName>
    </recommendedName>
</protein>
<dbReference type="Pfam" id="PF24703">
    <property type="entry name" value="DUF7666"/>
    <property type="match status" value="1"/>
</dbReference>
<dbReference type="InterPro" id="IPR056083">
    <property type="entry name" value="DUF7666"/>
</dbReference>
<feature type="region of interest" description="Disordered" evidence="1">
    <location>
        <begin position="114"/>
        <end position="135"/>
    </location>
</feature>
<evidence type="ECO:0000313" key="4">
    <source>
        <dbReference type="Proteomes" id="UP001082703"/>
    </source>
</evidence>
<evidence type="ECO:0000313" key="3">
    <source>
        <dbReference type="EMBL" id="MCY1715310.1"/>
    </source>
</evidence>
<keyword evidence="4" id="KW-1185">Reference proteome</keyword>
<evidence type="ECO:0000259" key="2">
    <source>
        <dbReference type="Pfam" id="PF24703"/>
    </source>
</evidence>
<evidence type="ECO:0000256" key="1">
    <source>
        <dbReference type="SAM" id="MobiDB-lite"/>
    </source>
</evidence>
<proteinExistence type="predicted"/>
<organism evidence="3 4">
    <name type="scientific">Caproiciproducens galactitolivorans</name>
    <dbReference type="NCBI Taxonomy" id="642589"/>
    <lineage>
        <taxon>Bacteria</taxon>
        <taxon>Bacillati</taxon>
        <taxon>Bacillota</taxon>
        <taxon>Clostridia</taxon>
        <taxon>Eubacteriales</taxon>
        <taxon>Acutalibacteraceae</taxon>
        <taxon>Caproiciproducens</taxon>
    </lineage>
</organism>
<comment type="caution">
    <text evidence="3">The sequence shown here is derived from an EMBL/GenBank/DDBJ whole genome shotgun (WGS) entry which is preliminary data.</text>
</comment>
<name>A0ABT4BWM7_9FIRM</name>
<accession>A0ABT4BWM7</accession>
<gene>
    <name evidence="3" type="ORF">OUY18_13725</name>
</gene>
<feature type="non-terminal residue" evidence="3">
    <location>
        <position position="135"/>
    </location>
</feature>
<dbReference type="Proteomes" id="UP001082703">
    <property type="component" value="Unassembled WGS sequence"/>
</dbReference>
<dbReference type="RefSeq" id="WP_419196148.1">
    <property type="nucleotide sequence ID" value="NZ_JAPOHA010000023.1"/>
</dbReference>
<feature type="domain" description="DUF7666" evidence="2">
    <location>
        <begin position="1"/>
        <end position="96"/>
    </location>
</feature>
<dbReference type="EMBL" id="JAPOHA010000023">
    <property type="protein sequence ID" value="MCY1715310.1"/>
    <property type="molecule type" value="Genomic_DNA"/>
</dbReference>